<protein>
    <submittedName>
        <fullName evidence="1">Uncharacterized protein</fullName>
    </submittedName>
</protein>
<keyword evidence="2" id="KW-1185">Reference proteome</keyword>
<dbReference type="AlphaFoldDB" id="A0A0E0AM33"/>
<dbReference type="Gramene" id="OGLUM07G20410.1">
    <property type="protein sequence ID" value="OGLUM07G20410.1"/>
    <property type="gene ID" value="OGLUM07G20410"/>
</dbReference>
<evidence type="ECO:0000313" key="1">
    <source>
        <dbReference type="EnsemblPlants" id="OGLUM07G20410.1"/>
    </source>
</evidence>
<sequence length="101" mass="10864">MTSGGGVGYGFLVVSSGVRKWRGMMGRGRRGHSLLLRWGSWETPEVVAVAILFLSPGMRDVLAVAELIARVERSPVQSSLPRWGNWGERVGGGKVATQNAV</sequence>
<accession>A0A0E0AM33</accession>
<dbReference type="Proteomes" id="UP000026961">
    <property type="component" value="Chromosome 7"/>
</dbReference>
<evidence type="ECO:0000313" key="2">
    <source>
        <dbReference type="Proteomes" id="UP000026961"/>
    </source>
</evidence>
<dbReference type="HOGENOM" id="CLU_2296096_0_0_1"/>
<organism evidence="1">
    <name type="scientific">Oryza glumipatula</name>
    <dbReference type="NCBI Taxonomy" id="40148"/>
    <lineage>
        <taxon>Eukaryota</taxon>
        <taxon>Viridiplantae</taxon>
        <taxon>Streptophyta</taxon>
        <taxon>Embryophyta</taxon>
        <taxon>Tracheophyta</taxon>
        <taxon>Spermatophyta</taxon>
        <taxon>Magnoliopsida</taxon>
        <taxon>Liliopsida</taxon>
        <taxon>Poales</taxon>
        <taxon>Poaceae</taxon>
        <taxon>BOP clade</taxon>
        <taxon>Oryzoideae</taxon>
        <taxon>Oryzeae</taxon>
        <taxon>Oryzinae</taxon>
        <taxon>Oryza</taxon>
    </lineage>
</organism>
<reference evidence="1" key="2">
    <citation type="submission" date="2018-05" db="EMBL/GenBank/DDBJ databases">
        <title>OgluRS3 (Oryza glumaepatula Reference Sequence Version 3).</title>
        <authorList>
            <person name="Zhang J."/>
            <person name="Kudrna D."/>
            <person name="Lee S."/>
            <person name="Talag J."/>
            <person name="Welchert J."/>
            <person name="Wing R.A."/>
        </authorList>
    </citation>
    <scope>NUCLEOTIDE SEQUENCE [LARGE SCALE GENOMIC DNA]</scope>
</reference>
<proteinExistence type="predicted"/>
<reference evidence="1" key="1">
    <citation type="submission" date="2015-04" db="UniProtKB">
        <authorList>
            <consortium name="EnsemblPlants"/>
        </authorList>
    </citation>
    <scope>IDENTIFICATION</scope>
</reference>
<dbReference type="EnsemblPlants" id="OGLUM07G20410.1">
    <property type="protein sequence ID" value="OGLUM07G20410.1"/>
    <property type="gene ID" value="OGLUM07G20410"/>
</dbReference>
<name>A0A0E0AM33_9ORYZ</name>